<evidence type="ECO:0000256" key="1">
    <source>
        <dbReference type="SAM" id="MobiDB-lite"/>
    </source>
</evidence>
<sequence>MSLTTPLVRARWCDIDRIVDLVTATFSPTALGAWLVPDKQRRPRVLADVVRIWTEHALLFGDAFLLPDGTAAAVWFHRYRPIPLPARYRGRLTAACGQHRERFLLLDRALSARRPAEAHNHLAFLAIPPGPNGVDRADAILRASQRWMETLGLPTYAEACTETHGDLYRRHGYADLDRVPLPGGMIAHPMLRLPPSWTSRSSGNSAVHWSDRRPSGRSRNDRVSEWATR</sequence>
<evidence type="ECO:0000313" key="3">
    <source>
        <dbReference type="Proteomes" id="UP000199413"/>
    </source>
</evidence>
<reference evidence="3" key="1">
    <citation type="submission" date="2016-06" db="EMBL/GenBank/DDBJ databases">
        <authorList>
            <person name="Varghese N."/>
            <person name="Submissions Spin"/>
        </authorList>
    </citation>
    <scope>NUCLEOTIDE SEQUENCE [LARGE SCALE GENOMIC DNA]</scope>
    <source>
        <strain evidence="3">DSM 45431</strain>
    </source>
</reference>
<gene>
    <name evidence="2" type="ORF">GA0070624_3834</name>
</gene>
<feature type="compositionally biased region" description="Polar residues" evidence="1">
    <location>
        <begin position="197"/>
        <end position="207"/>
    </location>
</feature>
<name>A0A1C6SI26_9ACTN</name>
<dbReference type="RefSeq" id="WP_091342914.1">
    <property type="nucleotide sequence ID" value="NZ_FMHV01000002.1"/>
</dbReference>
<dbReference type="AlphaFoldDB" id="A0A1C6SI26"/>
<feature type="region of interest" description="Disordered" evidence="1">
    <location>
        <begin position="197"/>
        <end position="229"/>
    </location>
</feature>
<organism evidence="2 3">
    <name type="scientific">Micromonospora rhizosphaerae</name>
    <dbReference type="NCBI Taxonomy" id="568872"/>
    <lineage>
        <taxon>Bacteria</taxon>
        <taxon>Bacillati</taxon>
        <taxon>Actinomycetota</taxon>
        <taxon>Actinomycetes</taxon>
        <taxon>Micromonosporales</taxon>
        <taxon>Micromonosporaceae</taxon>
        <taxon>Micromonospora</taxon>
    </lineage>
</organism>
<accession>A0A1C6SI26</accession>
<dbReference type="STRING" id="568872.GA0070624_3834"/>
<protein>
    <recommendedName>
        <fullName evidence="4">N-acetyltransferase domain-containing protein</fullName>
    </recommendedName>
</protein>
<dbReference type="Proteomes" id="UP000199413">
    <property type="component" value="Unassembled WGS sequence"/>
</dbReference>
<evidence type="ECO:0000313" key="2">
    <source>
        <dbReference type="EMBL" id="SCL29180.1"/>
    </source>
</evidence>
<dbReference type="OrthoDB" id="7057833at2"/>
<keyword evidence="3" id="KW-1185">Reference proteome</keyword>
<evidence type="ECO:0008006" key="4">
    <source>
        <dbReference type="Google" id="ProtNLM"/>
    </source>
</evidence>
<dbReference type="EMBL" id="FMHV01000002">
    <property type="protein sequence ID" value="SCL29180.1"/>
    <property type="molecule type" value="Genomic_DNA"/>
</dbReference>
<feature type="compositionally biased region" description="Basic and acidic residues" evidence="1">
    <location>
        <begin position="209"/>
        <end position="229"/>
    </location>
</feature>
<proteinExistence type="predicted"/>
<dbReference type="Gene3D" id="3.40.630.30">
    <property type="match status" value="1"/>
</dbReference>